<accession>A0A6C0D9E1</accession>
<organism evidence="1">
    <name type="scientific">viral metagenome</name>
    <dbReference type="NCBI Taxonomy" id="1070528"/>
    <lineage>
        <taxon>unclassified sequences</taxon>
        <taxon>metagenomes</taxon>
        <taxon>organismal metagenomes</taxon>
    </lineage>
</organism>
<name>A0A6C0D9E1_9ZZZZ</name>
<dbReference type="EMBL" id="MN739575">
    <property type="protein sequence ID" value="QHT13636.1"/>
    <property type="molecule type" value="Genomic_DNA"/>
</dbReference>
<reference evidence="1" key="1">
    <citation type="journal article" date="2020" name="Nature">
        <title>Giant virus diversity and host interactions through global metagenomics.</title>
        <authorList>
            <person name="Schulz F."/>
            <person name="Roux S."/>
            <person name="Paez-Espino D."/>
            <person name="Jungbluth S."/>
            <person name="Walsh D.A."/>
            <person name="Denef V.J."/>
            <person name="McMahon K.D."/>
            <person name="Konstantinidis K.T."/>
            <person name="Eloe-Fadrosh E.A."/>
            <person name="Kyrpides N.C."/>
            <person name="Woyke T."/>
        </authorList>
    </citation>
    <scope>NUCLEOTIDE SEQUENCE</scope>
    <source>
        <strain evidence="1">GVMAG-M-3300023174-132</strain>
    </source>
</reference>
<evidence type="ECO:0000313" key="1">
    <source>
        <dbReference type="EMBL" id="QHT13636.1"/>
    </source>
</evidence>
<dbReference type="AlphaFoldDB" id="A0A6C0D9E1"/>
<proteinExistence type="predicted"/>
<protein>
    <submittedName>
        <fullName evidence="1">Uncharacterized protein</fullName>
    </submittedName>
</protein>
<sequence length="67" mass="7256">MPTADNSNTERIRRRKAIALAIGPRPVVQPVDKETLQNIDFGKAAPYIGVWANGPAPPSVCCPQIMN</sequence>